<dbReference type="NCBIfam" id="TIGR00023">
    <property type="entry name" value="glycerol-3-phosphate 1-O-acyltransferase PlsY"/>
    <property type="match status" value="1"/>
</dbReference>
<keyword evidence="6 10" id="KW-0443">Lipid metabolism</keyword>
<dbReference type="GO" id="GO:0043772">
    <property type="term" value="F:acyl-phosphate glycerol-3-phosphate acyltransferase activity"/>
    <property type="evidence" value="ECO:0007669"/>
    <property type="project" value="UniProtKB-UniRule"/>
</dbReference>
<keyword evidence="12" id="KW-1185">Reference proteome</keyword>
<comment type="similarity">
    <text evidence="10">Belongs to the PlsY family.</text>
</comment>
<comment type="function">
    <text evidence="10">Catalyzes the transfer of an acyl group from acyl-phosphate (acyl-PO(4)) to glycerol-3-phosphate (G3P) to form lysophosphatidic acid (LPA). This enzyme utilizes acyl-phosphate as fatty acyl donor, but not acyl-CoA or acyl-ACP.</text>
</comment>
<evidence type="ECO:0000256" key="6">
    <source>
        <dbReference type="ARBA" id="ARBA00023098"/>
    </source>
</evidence>
<reference evidence="11 12" key="1">
    <citation type="submission" date="2012-09" db="EMBL/GenBank/DDBJ databases">
        <title>The Genome Sequence of Alloiococcus otitis ATCC 51267.</title>
        <authorList>
            <consortium name="The Broad Institute Genome Sequencing Platform"/>
            <person name="Earl A."/>
            <person name="Ward D."/>
            <person name="Feldgarden M."/>
            <person name="Gevers D."/>
            <person name="Huys G."/>
            <person name="Walker B."/>
            <person name="Young S.K."/>
            <person name="Zeng Q."/>
            <person name="Gargeya S."/>
            <person name="Fitzgerald M."/>
            <person name="Haas B."/>
            <person name="Abouelleil A."/>
            <person name="Alvarado L."/>
            <person name="Arachchi H.M."/>
            <person name="Berlin A.M."/>
            <person name="Chapman S.B."/>
            <person name="Goldberg J."/>
            <person name="Griggs A."/>
            <person name="Gujja S."/>
            <person name="Hansen M."/>
            <person name="Howarth C."/>
            <person name="Imamovic A."/>
            <person name="Larimer J."/>
            <person name="McCowen C."/>
            <person name="Montmayeur A."/>
            <person name="Murphy C."/>
            <person name="Neiman D."/>
            <person name="Pearson M."/>
            <person name="Priest M."/>
            <person name="Roberts A."/>
            <person name="Saif S."/>
            <person name="Shea T."/>
            <person name="Sisk P."/>
            <person name="Sykes S."/>
            <person name="Wortman J."/>
            <person name="Nusbaum C."/>
            <person name="Birren B."/>
        </authorList>
    </citation>
    <scope>NUCLEOTIDE SEQUENCE [LARGE SCALE GENOMIC DNA]</scope>
    <source>
        <strain evidence="11 12">ATCC 51267</strain>
    </source>
</reference>
<dbReference type="PATRIC" id="fig|883081.3.peg.430"/>
<keyword evidence="2 10" id="KW-0444">Lipid biosynthesis</keyword>
<name>K9EBQ8_9LACT</name>
<keyword evidence="8 10" id="KW-0594">Phospholipid biosynthesis</keyword>
<keyword evidence="7 10" id="KW-0472">Membrane</keyword>
<dbReference type="GO" id="GO:0005886">
    <property type="term" value="C:plasma membrane"/>
    <property type="evidence" value="ECO:0007669"/>
    <property type="project" value="UniProtKB-SubCell"/>
</dbReference>
<dbReference type="eggNOG" id="COG0344">
    <property type="taxonomic scope" value="Bacteria"/>
</dbReference>
<keyword evidence="1 10" id="KW-1003">Cell membrane</keyword>
<comment type="pathway">
    <text evidence="10">Lipid metabolism; phospholipid metabolism.</text>
</comment>
<evidence type="ECO:0000256" key="3">
    <source>
        <dbReference type="ARBA" id="ARBA00022679"/>
    </source>
</evidence>
<dbReference type="HAMAP" id="MF_01043">
    <property type="entry name" value="PlsY"/>
    <property type="match status" value="1"/>
</dbReference>
<comment type="catalytic activity">
    <reaction evidence="10">
        <text>an acyl phosphate + sn-glycerol 3-phosphate = a 1-acyl-sn-glycero-3-phosphate + phosphate</text>
        <dbReference type="Rhea" id="RHEA:34075"/>
        <dbReference type="ChEBI" id="CHEBI:43474"/>
        <dbReference type="ChEBI" id="CHEBI:57597"/>
        <dbReference type="ChEBI" id="CHEBI:57970"/>
        <dbReference type="ChEBI" id="CHEBI:59918"/>
        <dbReference type="EC" id="2.3.1.275"/>
    </reaction>
</comment>
<evidence type="ECO:0000256" key="4">
    <source>
        <dbReference type="ARBA" id="ARBA00022692"/>
    </source>
</evidence>
<dbReference type="STRING" id="883081.HMPREF9698_00430"/>
<evidence type="ECO:0000313" key="12">
    <source>
        <dbReference type="Proteomes" id="UP000009875"/>
    </source>
</evidence>
<evidence type="ECO:0000256" key="1">
    <source>
        <dbReference type="ARBA" id="ARBA00022475"/>
    </source>
</evidence>
<evidence type="ECO:0000313" key="11">
    <source>
        <dbReference type="EMBL" id="EKU94118.1"/>
    </source>
</evidence>
<feature type="transmembrane region" description="Helical" evidence="10">
    <location>
        <begin position="113"/>
        <end position="135"/>
    </location>
</feature>
<comment type="caution">
    <text evidence="11">The sequence shown here is derived from an EMBL/GenBank/DDBJ whole genome shotgun (WGS) entry which is preliminary data.</text>
</comment>
<feature type="transmembrane region" description="Helical" evidence="10">
    <location>
        <begin position="147"/>
        <end position="175"/>
    </location>
</feature>
<comment type="subcellular location">
    <subcellularLocation>
        <location evidence="10">Cell membrane</location>
        <topology evidence="10">Multi-pass membrane protein</topology>
    </subcellularLocation>
</comment>
<dbReference type="PANTHER" id="PTHR30309">
    <property type="entry name" value="INNER MEMBRANE PROTEIN YGIH"/>
    <property type="match status" value="1"/>
</dbReference>
<protein>
    <recommendedName>
        <fullName evidence="10">Glycerol-3-phosphate acyltransferase</fullName>
    </recommendedName>
    <alternativeName>
        <fullName evidence="10">Acyl-PO4 G3P acyltransferase</fullName>
    </alternativeName>
    <alternativeName>
        <fullName evidence="10">Acyl-phosphate--glycerol-3-phosphate acyltransferase</fullName>
    </alternativeName>
    <alternativeName>
        <fullName evidence="10">G3P acyltransferase</fullName>
        <shortName evidence="10">GPAT</shortName>
        <ecNumber evidence="10">2.3.1.275</ecNumber>
    </alternativeName>
    <alternativeName>
        <fullName evidence="10">Lysophosphatidic acid synthase</fullName>
        <shortName evidence="10">LPA synthase</shortName>
    </alternativeName>
</protein>
<keyword evidence="9 10" id="KW-1208">Phospholipid metabolism</keyword>
<dbReference type="HOGENOM" id="CLU_081254_4_0_9"/>
<comment type="caution">
    <text evidence="10">Lacks conserved residue(s) required for the propagation of feature annotation.</text>
</comment>
<evidence type="ECO:0000256" key="8">
    <source>
        <dbReference type="ARBA" id="ARBA00023209"/>
    </source>
</evidence>
<dbReference type="OrthoDB" id="9777124at2"/>
<dbReference type="RefSeq" id="WP_003776889.1">
    <property type="nucleotide sequence ID" value="NZ_JH992957.1"/>
</dbReference>
<dbReference type="AlphaFoldDB" id="K9EBQ8"/>
<sequence length="204" mass="22235">MLISLLGLFLAYLSGSIPSGYWLGKLFYHTDISQHGSGNTGTTNVFRVLGVAPGLITFFLDAFKGYLPAYLAFSVFQPAFHPIFYGLAAILGHAFSIFNRFKGGKAVATSCGVAFAMYPIYLLSMLGIFFATLFISSMVSLASMVAIGSAFVFSFLLDDLVFTIAVGFLFLFVLYRHKDNIVRIKNGTESHVPFGLNSSKKQGK</sequence>
<dbReference type="GO" id="GO:0008654">
    <property type="term" value="P:phospholipid biosynthetic process"/>
    <property type="evidence" value="ECO:0007669"/>
    <property type="project" value="UniProtKB-UniRule"/>
</dbReference>
<dbReference type="UniPathway" id="UPA00085"/>
<dbReference type="Proteomes" id="UP000009875">
    <property type="component" value="Unassembled WGS sequence"/>
</dbReference>
<dbReference type="InterPro" id="IPR003811">
    <property type="entry name" value="G3P_acylTferase_PlsY"/>
</dbReference>
<evidence type="ECO:0000256" key="10">
    <source>
        <dbReference type="HAMAP-Rule" id="MF_01043"/>
    </source>
</evidence>
<gene>
    <name evidence="10" type="primary">plsY</name>
    <name evidence="11" type="ORF">HMPREF9698_00430</name>
</gene>
<dbReference type="PANTHER" id="PTHR30309:SF0">
    <property type="entry name" value="GLYCEROL-3-PHOSPHATE ACYLTRANSFERASE-RELATED"/>
    <property type="match status" value="1"/>
</dbReference>
<evidence type="ECO:0000256" key="7">
    <source>
        <dbReference type="ARBA" id="ARBA00023136"/>
    </source>
</evidence>
<feature type="transmembrane region" description="Helical" evidence="10">
    <location>
        <begin position="83"/>
        <end position="101"/>
    </location>
</feature>
<dbReference type="Pfam" id="PF02660">
    <property type="entry name" value="G3P_acyltransf"/>
    <property type="match status" value="1"/>
</dbReference>
<dbReference type="SMART" id="SM01207">
    <property type="entry name" value="G3P_acyltransf"/>
    <property type="match status" value="1"/>
</dbReference>
<accession>K9EBQ8</accession>
<keyword evidence="4 10" id="KW-0812">Transmembrane</keyword>
<keyword evidence="5 10" id="KW-1133">Transmembrane helix</keyword>
<proteinExistence type="inferred from homology"/>
<keyword evidence="11" id="KW-0012">Acyltransferase</keyword>
<evidence type="ECO:0000256" key="2">
    <source>
        <dbReference type="ARBA" id="ARBA00022516"/>
    </source>
</evidence>
<evidence type="ECO:0000256" key="5">
    <source>
        <dbReference type="ARBA" id="ARBA00022989"/>
    </source>
</evidence>
<comment type="subunit">
    <text evidence="10">Probably interacts with PlsX.</text>
</comment>
<evidence type="ECO:0000256" key="9">
    <source>
        <dbReference type="ARBA" id="ARBA00023264"/>
    </source>
</evidence>
<dbReference type="EC" id="2.3.1.275" evidence="10"/>
<keyword evidence="3 10" id="KW-0808">Transferase</keyword>
<dbReference type="EMBL" id="AGXA01000005">
    <property type="protein sequence ID" value="EKU94118.1"/>
    <property type="molecule type" value="Genomic_DNA"/>
</dbReference>
<organism evidence="11 12">
    <name type="scientific">Alloiococcus otitis ATCC 51267</name>
    <dbReference type="NCBI Taxonomy" id="883081"/>
    <lineage>
        <taxon>Bacteria</taxon>
        <taxon>Bacillati</taxon>
        <taxon>Bacillota</taxon>
        <taxon>Bacilli</taxon>
        <taxon>Lactobacillales</taxon>
        <taxon>Carnobacteriaceae</taxon>
        <taxon>Alloiococcus</taxon>
    </lineage>
</organism>